<organism evidence="1 2">
    <name type="scientific">Sphaerospermopsis reniformis</name>
    <dbReference type="NCBI Taxonomy" id="531300"/>
    <lineage>
        <taxon>Bacteria</taxon>
        <taxon>Bacillati</taxon>
        <taxon>Cyanobacteriota</taxon>
        <taxon>Cyanophyceae</taxon>
        <taxon>Nostocales</taxon>
        <taxon>Aphanizomenonaceae</taxon>
        <taxon>Sphaerospermopsis</taxon>
    </lineage>
</organism>
<sequence length="106" mass="11988">MKILFDQGTPVPLRKYLTDHSVTTAYEEGWSNLSNGDLLKAAENKGYQILVTTDQNLRYQQNLSERQIAIVVLLSTSWPKIRTEVDKVCSVINATNLGDYQEISII</sequence>
<protein>
    <submittedName>
        <fullName evidence="1">Uncharacterized protein</fullName>
    </submittedName>
</protein>
<dbReference type="Proteomes" id="UP000300142">
    <property type="component" value="Unassembled WGS sequence"/>
</dbReference>
<evidence type="ECO:0000313" key="1">
    <source>
        <dbReference type="EMBL" id="GCL37877.1"/>
    </source>
</evidence>
<keyword evidence="2" id="KW-1185">Reference proteome</keyword>
<dbReference type="AlphaFoldDB" id="A0A479ZZC7"/>
<accession>A0A479ZZC7</accession>
<dbReference type="EMBL" id="BJCE01000102">
    <property type="protein sequence ID" value="GCL37877.1"/>
    <property type="molecule type" value="Genomic_DNA"/>
</dbReference>
<reference evidence="2" key="1">
    <citation type="submission" date="2019-02" db="EMBL/GenBank/DDBJ databases">
        <title>Draft genome sequence of Sphaerospermopsis reniformis NIES-1949.</title>
        <authorList>
            <person name="Yamaguchi H."/>
            <person name="Suzuki S."/>
            <person name="Kawachi M."/>
        </authorList>
    </citation>
    <scope>NUCLEOTIDE SEQUENCE [LARGE SCALE GENOMIC DNA]</scope>
    <source>
        <strain evidence="2">NIES-1949</strain>
    </source>
</reference>
<name>A0A479ZZC7_9CYAN</name>
<comment type="caution">
    <text evidence="1">The sequence shown here is derived from an EMBL/GenBank/DDBJ whole genome shotgun (WGS) entry which is preliminary data.</text>
</comment>
<dbReference type="RefSeq" id="WP_137667926.1">
    <property type="nucleotide sequence ID" value="NZ_BJCE01000102.1"/>
</dbReference>
<proteinExistence type="predicted"/>
<gene>
    <name evidence="1" type="ORF">SR1949_29890</name>
</gene>
<evidence type="ECO:0000313" key="2">
    <source>
        <dbReference type="Proteomes" id="UP000300142"/>
    </source>
</evidence>